<evidence type="ECO:0000313" key="12">
    <source>
        <dbReference type="EMBL" id="KAF2249635.1"/>
    </source>
</evidence>
<dbReference type="InterPro" id="IPR020841">
    <property type="entry name" value="PKS_Beta-ketoAc_synthase_dom"/>
</dbReference>
<keyword evidence="6" id="KW-0511">Multifunctional enzyme</keyword>
<dbReference type="Pfam" id="PF14765">
    <property type="entry name" value="PS-DH"/>
    <property type="match status" value="1"/>
</dbReference>
<dbReference type="SUPFAM" id="SSF47336">
    <property type="entry name" value="ACP-like"/>
    <property type="match status" value="1"/>
</dbReference>
<dbReference type="InterPro" id="IPR020806">
    <property type="entry name" value="PKS_PP-bd"/>
</dbReference>
<evidence type="ECO:0000259" key="10">
    <source>
        <dbReference type="PROSITE" id="PS52004"/>
    </source>
</evidence>
<dbReference type="InterPro" id="IPR042104">
    <property type="entry name" value="PKS_dehydratase_sf"/>
</dbReference>
<dbReference type="Pfam" id="PF08242">
    <property type="entry name" value="Methyltransf_12"/>
    <property type="match status" value="1"/>
</dbReference>
<evidence type="ECO:0000256" key="7">
    <source>
        <dbReference type="ARBA" id="ARBA00023315"/>
    </source>
</evidence>
<feature type="domain" description="Ketosynthase family 3 (KS3)" evidence="10">
    <location>
        <begin position="31"/>
        <end position="454"/>
    </location>
</feature>
<dbReference type="SMART" id="SM00822">
    <property type="entry name" value="PKS_KR"/>
    <property type="match status" value="1"/>
</dbReference>
<dbReference type="Gene3D" id="3.30.70.3290">
    <property type="match status" value="1"/>
</dbReference>
<dbReference type="InterPro" id="IPR029063">
    <property type="entry name" value="SAM-dependent_MTases_sf"/>
</dbReference>
<evidence type="ECO:0000256" key="3">
    <source>
        <dbReference type="ARBA" id="ARBA00022679"/>
    </source>
</evidence>
<dbReference type="InterPro" id="IPR036736">
    <property type="entry name" value="ACP-like_sf"/>
</dbReference>
<evidence type="ECO:0000256" key="1">
    <source>
        <dbReference type="ARBA" id="ARBA00022450"/>
    </source>
</evidence>
<dbReference type="PANTHER" id="PTHR43775">
    <property type="entry name" value="FATTY ACID SYNTHASE"/>
    <property type="match status" value="1"/>
</dbReference>
<dbReference type="SMART" id="SM00826">
    <property type="entry name" value="PKS_DH"/>
    <property type="match status" value="1"/>
</dbReference>
<evidence type="ECO:0000256" key="2">
    <source>
        <dbReference type="ARBA" id="ARBA00022553"/>
    </source>
</evidence>
<evidence type="ECO:0000256" key="6">
    <source>
        <dbReference type="ARBA" id="ARBA00023268"/>
    </source>
</evidence>
<dbReference type="InterPro" id="IPR020807">
    <property type="entry name" value="PKS_DH"/>
</dbReference>
<dbReference type="Pfam" id="PF21089">
    <property type="entry name" value="PKS_DH_N"/>
    <property type="match status" value="1"/>
</dbReference>
<evidence type="ECO:0000256" key="5">
    <source>
        <dbReference type="ARBA" id="ARBA00023002"/>
    </source>
</evidence>
<keyword evidence="5" id="KW-0560">Oxidoreductase</keyword>
<dbReference type="SUPFAM" id="SSF50129">
    <property type="entry name" value="GroES-like"/>
    <property type="match status" value="1"/>
</dbReference>
<feature type="active site" description="Proton donor; for dehydratase activity" evidence="8">
    <location>
        <position position="1217"/>
    </location>
</feature>
<dbReference type="GO" id="GO:0006633">
    <property type="term" value="P:fatty acid biosynthetic process"/>
    <property type="evidence" value="ECO:0007669"/>
    <property type="project" value="InterPro"/>
</dbReference>
<feature type="active site" description="Proton acceptor; for dehydratase activity" evidence="8">
    <location>
        <position position="1026"/>
    </location>
</feature>
<dbReference type="InterPro" id="IPR013968">
    <property type="entry name" value="PKS_KR"/>
</dbReference>
<dbReference type="SUPFAM" id="SSF52151">
    <property type="entry name" value="FabD/lysophospholipase-like"/>
    <property type="match status" value="1"/>
</dbReference>
<dbReference type="InterPro" id="IPR016036">
    <property type="entry name" value="Malonyl_transacylase_ACP-bd"/>
</dbReference>
<proteinExistence type="predicted"/>
<keyword evidence="1" id="KW-0596">Phosphopantetheine</keyword>
<dbReference type="InterPro" id="IPR014043">
    <property type="entry name" value="Acyl_transferase_dom"/>
</dbReference>
<dbReference type="InterPro" id="IPR009081">
    <property type="entry name" value="PP-bd_ACP"/>
</dbReference>
<dbReference type="Pfam" id="PF08659">
    <property type="entry name" value="KR"/>
    <property type="match status" value="1"/>
</dbReference>
<dbReference type="RefSeq" id="XP_033684639.1">
    <property type="nucleotide sequence ID" value="XM_033823621.1"/>
</dbReference>
<dbReference type="Gene3D" id="3.40.50.720">
    <property type="entry name" value="NAD(P)-binding Rossmann-like Domain"/>
    <property type="match status" value="1"/>
</dbReference>
<dbReference type="Gene3D" id="3.40.366.10">
    <property type="entry name" value="Malonyl-Coenzyme A Acyl Carrier Protein, domain 2"/>
    <property type="match status" value="1"/>
</dbReference>
<dbReference type="CDD" id="cd02440">
    <property type="entry name" value="AdoMet_MTases"/>
    <property type="match status" value="1"/>
</dbReference>
<dbReference type="Pfam" id="PF00109">
    <property type="entry name" value="ketoacyl-synt"/>
    <property type="match status" value="1"/>
</dbReference>
<dbReference type="InterPro" id="IPR057326">
    <property type="entry name" value="KR_dom"/>
</dbReference>
<dbReference type="GO" id="GO:0004315">
    <property type="term" value="F:3-oxoacyl-[acyl-carrier-protein] synthase activity"/>
    <property type="evidence" value="ECO:0007669"/>
    <property type="project" value="InterPro"/>
</dbReference>
<dbReference type="PROSITE" id="PS52004">
    <property type="entry name" value="KS3_2"/>
    <property type="match status" value="1"/>
</dbReference>
<dbReference type="InterPro" id="IPR049900">
    <property type="entry name" value="PKS_mFAS_DH"/>
</dbReference>
<dbReference type="SMART" id="SM00823">
    <property type="entry name" value="PKS_PP"/>
    <property type="match status" value="1"/>
</dbReference>
<dbReference type="InterPro" id="IPR013217">
    <property type="entry name" value="Methyltransf_12"/>
</dbReference>
<dbReference type="InterPro" id="IPR020843">
    <property type="entry name" value="ER"/>
</dbReference>
<dbReference type="Pfam" id="PF00550">
    <property type="entry name" value="PP-binding"/>
    <property type="match status" value="1"/>
</dbReference>
<feature type="region of interest" description="Disordered" evidence="9">
    <location>
        <begin position="2464"/>
        <end position="2487"/>
    </location>
</feature>
<evidence type="ECO:0000259" key="11">
    <source>
        <dbReference type="PROSITE" id="PS52019"/>
    </source>
</evidence>
<dbReference type="SUPFAM" id="SSF53901">
    <property type="entry name" value="Thiolase-like"/>
    <property type="match status" value="1"/>
</dbReference>
<dbReference type="EMBL" id="ML987194">
    <property type="protein sequence ID" value="KAF2249635.1"/>
    <property type="molecule type" value="Genomic_DNA"/>
</dbReference>
<name>A0A6A6IGB8_9PLEO</name>
<dbReference type="InterPro" id="IPR016035">
    <property type="entry name" value="Acyl_Trfase/lysoPLipase"/>
</dbReference>
<dbReference type="InterPro" id="IPR036291">
    <property type="entry name" value="NAD(P)-bd_dom_sf"/>
</dbReference>
<keyword evidence="3" id="KW-0808">Transferase</keyword>
<keyword evidence="4" id="KW-0521">NADP</keyword>
<sequence length="2579" mass="286249">MRSPSYIRRTGEHHAKFSNEFYVDDDDSKEQEPIAICAFSLKFPQEASSEEGFWAMISEKRSGMTEYPRARLNVGAFHHVTRRNALRTRGAHFIEEDLGLFDAGFFSISPSEAAAMDPMQRILLETAVHAFESGGIRIQDLRKSRTSVHTGCFTNDYLQQTLKDAERLPAYAAVGASQSMLANRLSWFFDLRGPSVNLDSACSSSAMAVDLSCQLLRSGATDMGVVAGCNVLLDPDYSTILSNMQMLSPDGRSYAFDQRANGYSRGEGVAVVVLKRLSDALRANDTIRAVIRACTTNQDGRTPGITQPDFLAQAQLIQETYQRAGLSLAHTRFFEAHGTGTEVGDPTEIAAIARCFHEHRTEQDPLYVGSVKTNIGHLEGASGIAGLLKAVLVVETGIIPPNTNFESINRRLAAYNRIISFPIECKPWPHSPIRRASVNSFGYGGTNCHIVIDDAYSYLTRRNLKGNHVTVCGPGDPSLYSSPGKLRRTHSSTFGGPNLMESPNLPKLLFWSAASKQSTIDLVTTWQQYTDNADKPLTATTLSNISYTLDSRRSRMQWGSFAVVPSATSLRNLTGIVSTPKERLRRSPSLAFVFTGQGAQWYAMGRELFMYPIFAEGIRRSQSLLESLGCTWSIEVELSKSETETLIDQPSLAQSLTTIVQMGLVDLLHAFQVLPIAVVGHSMGEIAAAYCAGLLTRESALRLTYYRGFYTSDIPKRSPYIGAMMAVGLSAKQLGPCLNDINSESPQGVGELVISCVNSPCNTTVSGEQCRLTKLQKVLDGKGIFNRRLRVPVAYHSPQMEHIVPDCLQHFGKLESIQKDTNVKMISSVTGTILTKDRACEGSYWISNLLSPVLFKGAMERLCSHPVERLSKKLDCSHRNIIAVDHIIEIGPHAALRLPIQEIAQSLARANDITYFSALYRKQPASSTLLQMVGELHCRGLPVNLRSVNDPNPLLKEAPISLVDAPKYPFDHSVRYWAESPLVRNYRLREHGHWELLGSPSRDWNPLAPVWRCCVSTSDMPWVLEHKVNNTVLYPAAAMVVMATQGVLQISGRRQNIVALTLRDFRCESAILVSPGSDDLETRLYLRPLRRKRRINSSSISEWEFSVHSVKCGNWSENCHGIIDIDSCPSEDYRLNRRFYQEKFDLRSKECSRPVHSSIIYDAFNQQGNRYGPTFQGIRTAYHGKNGEVLADVSLDTPPKQGTDHECAFIIHPATLDSFFQVALVALSDHHGSSPTQAISRIDRLWISVNGLAPSGDMIHVSAKVENSSHSKILYSAFALDGKRELKLALNGLETTIIASQLLKEPIPEDNQYWYKVQTALDVNMLSGPSTLEWLHAQRGADAQGPIEFFHNLRKYLRFTVGKLRRDAEASGIDSTRPHLQRYVDWMETHVGSTDEHLTVEYAALLRARLEGDGFLGRFFTTVADHALSVLQGSSDMIQILFGSDNLAEQFYKQQLSGSLYYQKFQLYLESLCFKSPSMNYLEIGAGTGSFTKHILEAVFPRYTGAPERLSKYCFTDISPAFFEKAKQQFAGYSQEMEFAILDVDNDPEVQGFKDRSYDVIAASNVLHVTKDLDRTLQRLRRLLKPGGKLFIHEYVRPESIEVGFVFGLLPGWWPTTHDHRRMSPLSTEEKWEDLLRCNGFSGADLILRDFADDESHLMSIICSTAIEVDSEKPRPTAVIAIQGNSIYQKALVAALLDRISQRDFRNISVADISTFSPDRSPSDVLISLLDTDYAILSGMNEKIFETVKDLLHRFTKILWVSKGGGRSADPRHGMVDGFSRVFRAENIDAKFATLALELDPRAQVADAELIVSSVKQLMESPKLQHPDDHVVRHGHPTISRICEDSQFTSDMLGILRGEISKIVPVHQARPFCVSVGNAGSPSCLRVTRDTPSSERPEPYEVEIEVHATTLSGTDLSTALPRNQNGDIVSKECAGFVTRAGDHTLFSPGDRVCAYGHNALRSTLRIRSELVAKIPDAMNFEQAAVLPEAYVVANYILQEARIQPDDIVLVHGQNSSFAMATLSLLANGTFRTVVIVSQECDLLFLDTPHGTMSYFTEHSFARYCREDCSRQATIMLDFTRPKTASLNNCISPFGQYFRIWSAGEDDTAPEISIELPPTVGFKIIDTMEGMKHQFGKLKLPFHDFPETSWGLVQMPSKVLTLPVVENFFKTESPFGDKDRVVIRFDAHDQIIVKLPVNMKALFVADASYIIAGGLGDLGRTVASWMIERGARNLILLSRSGPRSKTAKDFVNQCEQSGARVSTPACDIADCEVLLHTLQHLHGFPAIRGCVQATGALKDISYHKMSFHDWKVAVDPKVRGSWNLHQLLPRGMDFFILASSITGIIGQATQINYAAGNTYQDALAKYRLSTGEKAVSLDLGILLTGGLLAQNEGLLERLRAEGIYVPLSESHITALFEYFCNPLLDVQQLPPQIVTGIVRPSLRLGRATDMPLAFSHPLWSHMLIENGGNTKHEPKESEPGAHGPSLNDAESLAERGDIAATALADQFCALALVPRDQIKLEEPLHTVGVDSLSALYLRNWAMKQFGADLPVFDILGDLSIKALGDIIVKEWTAAQRLESS</sequence>
<dbReference type="GeneID" id="54576951"/>
<dbReference type="PANTHER" id="PTHR43775:SF29">
    <property type="entry name" value="ASPERFURANONE POLYKETIDE SYNTHASE AFOG-RELATED"/>
    <property type="match status" value="1"/>
</dbReference>
<dbReference type="InterPro" id="IPR001227">
    <property type="entry name" value="Ac_transferase_dom_sf"/>
</dbReference>
<organism evidence="12 13">
    <name type="scientific">Trematosphaeria pertusa</name>
    <dbReference type="NCBI Taxonomy" id="390896"/>
    <lineage>
        <taxon>Eukaryota</taxon>
        <taxon>Fungi</taxon>
        <taxon>Dikarya</taxon>
        <taxon>Ascomycota</taxon>
        <taxon>Pezizomycotina</taxon>
        <taxon>Dothideomycetes</taxon>
        <taxon>Pleosporomycetidae</taxon>
        <taxon>Pleosporales</taxon>
        <taxon>Massarineae</taxon>
        <taxon>Trematosphaeriaceae</taxon>
        <taxon>Trematosphaeria</taxon>
    </lineage>
</organism>
<dbReference type="SMART" id="SM00829">
    <property type="entry name" value="PKS_ER"/>
    <property type="match status" value="1"/>
</dbReference>
<evidence type="ECO:0000256" key="4">
    <source>
        <dbReference type="ARBA" id="ARBA00022857"/>
    </source>
</evidence>
<dbReference type="SUPFAM" id="SSF55048">
    <property type="entry name" value="Probable ACP-binding domain of malonyl-CoA ACP transacylase"/>
    <property type="match status" value="1"/>
</dbReference>
<evidence type="ECO:0000256" key="8">
    <source>
        <dbReference type="PROSITE-ProRule" id="PRU01363"/>
    </source>
</evidence>
<dbReference type="Gene3D" id="3.90.180.10">
    <property type="entry name" value="Medium-chain alcohol dehydrogenases, catalytic domain"/>
    <property type="match status" value="1"/>
</dbReference>
<dbReference type="Pfam" id="PF23114">
    <property type="entry name" value="NAD-bd_HRPKS_sdrA"/>
    <property type="match status" value="1"/>
</dbReference>
<keyword evidence="2" id="KW-0597">Phosphoprotein</keyword>
<feature type="region of interest" description="C-terminal hotdog fold" evidence="8">
    <location>
        <begin position="1152"/>
        <end position="1304"/>
    </location>
</feature>
<dbReference type="InterPro" id="IPR050091">
    <property type="entry name" value="PKS_NRPS_Biosynth_Enz"/>
</dbReference>
<dbReference type="Pfam" id="PF00698">
    <property type="entry name" value="Acyl_transf_1"/>
    <property type="match status" value="1"/>
</dbReference>
<evidence type="ECO:0008006" key="14">
    <source>
        <dbReference type="Google" id="ProtNLM"/>
    </source>
</evidence>
<dbReference type="InterPro" id="IPR016039">
    <property type="entry name" value="Thiolase-like"/>
</dbReference>
<dbReference type="GO" id="GO:0031177">
    <property type="term" value="F:phosphopantetheine binding"/>
    <property type="evidence" value="ECO:0007669"/>
    <property type="project" value="InterPro"/>
</dbReference>
<dbReference type="Pfam" id="PF02801">
    <property type="entry name" value="Ketoacyl-synt_C"/>
    <property type="match status" value="1"/>
</dbReference>
<dbReference type="GO" id="GO:0004312">
    <property type="term" value="F:fatty acid synthase activity"/>
    <property type="evidence" value="ECO:0007669"/>
    <property type="project" value="TreeGrafter"/>
</dbReference>
<dbReference type="PROSITE" id="PS00606">
    <property type="entry name" value="KS3_1"/>
    <property type="match status" value="1"/>
</dbReference>
<gene>
    <name evidence="12" type="ORF">BU26DRAFT_425394</name>
</gene>
<dbReference type="GO" id="GO:0044550">
    <property type="term" value="P:secondary metabolite biosynthetic process"/>
    <property type="evidence" value="ECO:0007669"/>
    <property type="project" value="TreeGrafter"/>
</dbReference>
<dbReference type="Proteomes" id="UP000800094">
    <property type="component" value="Unassembled WGS sequence"/>
</dbReference>
<dbReference type="SUPFAM" id="SSF53335">
    <property type="entry name" value="S-adenosyl-L-methionine-dependent methyltransferases"/>
    <property type="match status" value="1"/>
</dbReference>
<protein>
    <recommendedName>
        <fullName evidence="14">Carrier domain-containing protein</fullName>
    </recommendedName>
</protein>
<dbReference type="Gene3D" id="3.10.129.110">
    <property type="entry name" value="Polyketide synthase dehydratase"/>
    <property type="match status" value="1"/>
</dbReference>
<dbReference type="GO" id="GO:0016491">
    <property type="term" value="F:oxidoreductase activity"/>
    <property type="evidence" value="ECO:0007669"/>
    <property type="project" value="UniProtKB-KW"/>
</dbReference>
<dbReference type="OrthoDB" id="329835at2759"/>
<feature type="compositionally biased region" description="Basic and acidic residues" evidence="9">
    <location>
        <begin position="2469"/>
        <end position="2478"/>
    </location>
</feature>
<dbReference type="SMART" id="SM00825">
    <property type="entry name" value="PKS_KS"/>
    <property type="match status" value="1"/>
</dbReference>
<dbReference type="Gene3D" id="3.40.50.150">
    <property type="entry name" value="Vaccinia Virus protein VP39"/>
    <property type="match status" value="1"/>
</dbReference>
<dbReference type="InterPro" id="IPR056501">
    <property type="entry name" value="NAD-bd_HRPKS_sdrA"/>
</dbReference>
<dbReference type="CDD" id="cd00833">
    <property type="entry name" value="PKS"/>
    <property type="match status" value="1"/>
</dbReference>
<dbReference type="Gene3D" id="3.40.47.10">
    <property type="match status" value="1"/>
</dbReference>
<dbReference type="InterPro" id="IPR049551">
    <property type="entry name" value="PKS_DH_C"/>
</dbReference>
<dbReference type="InterPro" id="IPR049552">
    <property type="entry name" value="PKS_DH_N"/>
</dbReference>
<accession>A0A6A6IGB8</accession>
<evidence type="ECO:0000313" key="13">
    <source>
        <dbReference type="Proteomes" id="UP000800094"/>
    </source>
</evidence>
<keyword evidence="13" id="KW-1185">Reference proteome</keyword>
<feature type="region of interest" description="N-terminal hotdog fold" evidence="8">
    <location>
        <begin position="994"/>
        <end position="1130"/>
    </location>
</feature>
<dbReference type="SMART" id="SM00827">
    <property type="entry name" value="PKS_AT"/>
    <property type="match status" value="1"/>
</dbReference>
<feature type="domain" description="PKS/mFAS DH" evidence="11">
    <location>
        <begin position="994"/>
        <end position="1304"/>
    </location>
</feature>
<keyword evidence="7" id="KW-0012">Acyltransferase</keyword>
<dbReference type="SUPFAM" id="SSF51735">
    <property type="entry name" value="NAD(P)-binding Rossmann-fold domains"/>
    <property type="match status" value="1"/>
</dbReference>
<dbReference type="InterPro" id="IPR018201">
    <property type="entry name" value="Ketoacyl_synth_AS"/>
</dbReference>
<dbReference type="InterPro" id="IPR014031">
    <property type="entry name" value="Ketoacyl_synth_C"/>
</dbReference>
<dbReference type="InterPro" id="IPR011032">
    <property type="entry name" value="GroES-like_sf"/>
</dbReference>
<evidence type="ECO:0000256" key="9">
    <source>
        <dbReference type="SAM" id="MobiDB-lite"/>
    </source>
</evidence>
<reference evidence="12" key="1">
    <citation type="journal article" date="2020" name="Stud. Mycol.">
        <title>101 Dothideomycetes genomes: a test case for predicting lifestyles and emergence of pathogens.</title>
        <authorList>
            <person name="Haridas S."/>
            <person name="Albert R."/>
            <person name="Binder M."/>
            <person name="Bloem J."/>
            <person name="Labutti K."/>
            <person name="Salamov A."/>
            <person name="Andreopoulos B."/>
            <person name="Baker S."/>
            <person name="Barry K."/>
            <person name="Bills G."/>
            <person name="Bluhm B."/>
            <person name="Cannon C."/>
            <person name="Castanera R."/>
            <person name="Culley D."/>
            <person name="Daum C."/>
            <person name="Ezra D."/>
            <person name="Gonzalez J."/>
            <person name="Henrissat B."/>
            <person name="Kuo A."/>
            <person name="Liang C."/>
            <person name="Lipzen A."/>
            <person name="Lutzoni F."/>
            <person name="Magnuson J."/>
            <person name="Mondo S."/>
            <person name="Nolan M."/>
            <person name="Ohm R."/>
            <person name="Pangilinan J."/>
            <person name="Park H.-J."/>
            <person name="Ramirez L."/>
            <person name="Alfaro M."/>
            <person name="Sun H."/>
            <person name="Tritt A."/>
            <person name="Yoshinaga Y."/>
            <person name="Zwiers L.-H."/>
            <person name="Turgeon B."/>
            <person name="Goodwin S."/>
            <person name="Spatafora J."/>
            <person name="Crous P."/>
            <person name="Grigoriev I."/>
        </authorList>
    </citation>
    <scope>NUCLEOTIDE SEQUENCE</scope>
    <source>
        <strain evidence="12">CBS 122368</strain>
    </source>
</reference>
<dbReference type="Gene3D" id="1.10.1200.10">
    <property type="entry name" value="ACP-like"/>
    <property type="match status" value="1"/>
</dbReference>
<dbReference type="PROSITE" id="PS52019">
    <property type="entry name" value="PKS_MFAS_DH"/>
    <property type="match status" value="1"/>
</dbReference>
<dbReference type="InterPro" id="IPR014030">
    <property type="entry name" value="Ketoacyl_synth_N"/>
</dbReference>